<gene>
    <name evidence="2" type="ORF">H0A76_03425</name>
</gene>
<evidence type="ECO:0000313" key="2">
    <source>
        <dbReference type="EMBL" id="NYT27023.1"/>
    </source>
</evidence>
<protein>
    <submittedName>
        <fullName evidence="2">Septum formation initiator family protein</fullName>
    </submittedName>
</protein>
<keyword evidence="1" id="KW-0472">Membrane</keyword>
<reference evidence="2 3" key="1">
    <citation type="submission" date="2020-05" db="EMBL/GenBank/DDBJ databases">
        <title>Horizontal transmission and recombination maintain forever young bacterial symbiont genomes.</title>
        <authorList>
            <person name="Russell S.L."/>
            <person name="Pepper-Tunick E."/>
            <person name="Svedberg J."/>
            <person name="Byrne A."/>
            <person name="Ruelas Castillo J."/>
            <person name="Vollmers C."/>
            <person name="Beinart R.A."/>
            <person name="Corbett-Detig R."/>
        </authorList>
    </citation>
    <scope>NUCLEOTIDE SEQUENCE [LARGE SCALE GENOMIC DNA]</scope>
    <source>
        <strain evidence="2">455</strain>
    </source>
</reference>
<sequence>MFNRYWITIVLIIVLAILIRQNFLVNNFPFSLIKKQAIIDQSIRHNELLKQQNAITFLKLQANNAVDMEVLESQARYRFGLVKKGEHYYQISESIDE</sequence>
<evidence type="ECO:0000256" key="1">
    <source>
        <dbReference type="SAM" id="Phobius"/>
    </source>
</evidence>
<dbReference type="EMBL" id="JACCHT010000001">
    <property type="protein sequence ID" value="NYT27023.1"/>
    <property type="molecule type" value="Genomic_DNA"/>
</dbReference>
<proteinExistence type="predicted"/>
<keyword evidence="1" id="KW-0812">Transmembrane</keyword>
<comment type="caution">
    <text evidence="2">The sequence shown here is derived from an EMBL/GenBank/DDBJ whole genome shotgun (WGS) entry which is preliminary data.</text>
</comment>
<name>A0A853EZF4_9GAMM</name>
<dbReference type="Proteomes" id="UP000568751">
    <property type="component" value="Unassembled WGS sequence"/>
</dbReference>
<dbReference type="Pfam" id="PF04977">
    <property type="entry name" value="DivIC"/>
    <property type="match status" value="1"/>
</dbReference>
<organism evidence="2 3">
    <name type="scientific">Candidatus Thiodubiliella endoseptemdiera</name>
    <dbReference type="NCBI Taxonomy" id="2738886"/>
    <lineage>
        <taxon>Bacteria</taxon>
        <taxon>Pseudomonadati</taxon>
        <taxon>Pseudomonadota</taxon>
        <taxon>Gammaproteobacteria</taxon>
        <taxon>Candidatus Pseudothioglobaceae</taxon>
        <taxon>Candidatus Thiodubiliella</taxon>
    </lineage>
</organism>
<dbReference type="InterPro" id="IPR007060">
    <property type="entry name" value="FtsL/DivIC"/>
</dbReference>
<feature type="transmembrane region" description="Helical" evidence="1">
    <location>
        <begin position="6"/>
        <end position="25"/>
    </location>
</feature>
<keyword evidence="1" id="KW-1133">Transmembrane helix</keyword>
<evidence type="ECO:0000313" key="3">
    <source>
        <dbReference type="Proteomes" id="UP000568751"/>
    </source>
</evidence>
<dbReference type="AlphaFoldDB" id="A0A853EZF4"/>
<accession>A0A853EZF4</accession>